<dbReference type="InterPro" id="IPR050547">
    <property type="entry name" value="DEAD_box_RNA_helicases"/>
</dbReference>
<dbReference type="PANTHER" id="PTHR47963">
    <property type="entry name" value="DEAD-BOX ATP-DEPENDENT RNA HELICASE 47, MITOCHONDRIAL"/>
    <property type="match status" value="1"/>
</dbReference>
<dbReference type="InterPro" id="IPR014001">
    <property type="entry name" value="Helicase_ATP-bd"/>
</dbReference>
<dbReference type="NCBIfam" id="TIGR01596">
    <property type="entry name" value="cas3_HD"/>
    <property type="match status" value="1"/>
</dbReference>
<evidence type="ECO:0000256" key="9">
    <source>
        <dbReference type="ARBA" id="ARBA00023118"/>
    </source>
</evidence>
<keyword evidence="10" id="KW-1133">Transmembrane helix</keyword>
<name>A0ABX5QP57_9LACO</name>
<dbReference type="EMBL" id="CP029684">
    <property type="protein sequence ID" value="QAS70547.2"/>
    <property type="molecule type" value="Genomic_DNA"/>
</dbReference>
<dbReference type="InterPro" id="IPR001650">
    <property type="entry name" value="Helicase_C-like"/>
</dbReference>
<dbReference type="Gene3D" id="3.40.50.300">
    <property type="entry name" value="P-loop containing nucleotide triphosphate hydrolases"/>
    <property type="match status" value="2"/>
</dbReference>
<dbReference type="PROSITE" id="PS51192">
    <property type="entry name" value="HELICASE_ATP_BIND_1"/>
    <property type="match status" value="1"/>
</dbReference>
<evidence type="ECO:0000256" key="6">
    <source>
        <dbReference type="ARBA" id="ARBA00022801"/>
    </source>
</evidence>
<dbReference type="InterPro" id="IPR027417">
    <property type="entry name" value="P-loop_NTPase"/>
</dbReference>
<accession>A0ABX5QP57</accession>
<evidence type="ECO:0000256" key="7">
    <source>
        <dbReference type="ARBA" id="ARBA00022806"/>
    </source>
</evidence>
<evidence type="ECO:0000256" key="10">
    <source>
        <dbReference type="SAM" id="Phobius"/>
    </source>
</evidence>
<evidence type="ECO:0000256" key="8">
    <source>
        <dbReference type="ARBA" id="ARBA00022840"/>
    </source>
</evidence>
<keyword evidence="10" id="KW-0812">Transmembrane</keyword>
<dbReference type="InterPro" id="IPR006483">
    <property type="entry name" value="CRISPR-assoc_Cas3_HD"/>
</dbReference>
<dbReference type="Proteomes" id="UP000286907">
    <property type="component" value="Chromosome"/>
</dbReference>
<evidence type="ECO:0000313" key="13">
    <source>
        <dbReference type="EMBL" id="QAS70547.2"/>
    </source>
</evidence>
<proteinExistence type="inferred from homology"/>
<dbReference type="InterPro" id="IPR041372">
    <property type="entry name" value="Cas3_C"/>
</dbReference>
<evidence type="ECO:0000313" key="14">
    <source>
        <dbReference type="Proteomes" id="UP000286907"/>
    </source>
</evidence>
<dbReference type="InterPro" id="IPR006474">
    <property type="entry name" value="Helicase_Cas3_CRISPR-ass_core"/>
</dbReference>
<dbReference type="Pfam" id="PF18395">
    <property type="entry name" value="Cas3_C"/>
    <property type="match status" value="1"/>
</dbReference>
<keyword evidence="9" id="KW-0051">Antiviral defense</keyword>
<comment type="similarity">
    <text evidence="1">In the N-terminal section; belongs to the CRISPR-associated nuclease Cas3-HD family.</text>
</comment>
<keyword evidence="3" id="KW-0540">Nuclease</keyword>
<comment type="similarity">
    <text evidence="2">In the central section; belongs to the CRISPR-associated helicase Cas3 family.</text>
</comment>
<evidence type="ECO:0000256" key="5">
    <source>
        <dbReference type="ARBA" id="ARBA00022741"/>
    </source>
</evidence>
<dbReference type="PROSITE" id="PS51643">
    <property type="entry name" value="HD_CAS3"/>
    <property type="match status" value="1"/>
</dbReference>
<dbReference type="SMART" id="SM00487">
    <property type="entry name" value="DEXDc"/>
    <property type="match status" value="1"/>
</dbReference>
<feature type="transmembrane region" description="Helical" evidence="10">
    <location>
        <begin position="21"/>
        <end position="39"/>
    </location>
</feature>
<dbReference type="Gene3D" id="1.10.3210.30">
    <property type="match status" value="1"/>
</dbReference>
<dbReference type="InterPro" id="IPR038257">
    <property type="entry name" value="CRISPR-assoc_Cas3_HD_sf"/>
</dbReference>
<dbReference type="CDD" id="cd09641">
    <property type="entry name" value="Cas3''_I"/>
    <property type="match status" value="1"/>
</dbReference>
<dbReference type="InterPro" id="IPR054712">
    <property type="entry name" value="Cas3-like_dom"/>
</dbReference>
<evidence type="ECO:0000256" key="3">
    <source>
        <dbReference type="ARBA" id="ARBA00022722"/>
    </source>
</evidence>
<keyword evidence="6" id="KW-0378">Hydrolase</keyword>
<keyword evidence="5" id="KW-0547">Nucleotide-binding</keyword>
<dbReference type="Pfam" id="PF18019">
    <property type="entry name" value="Cas3_HD"/>
    <property type="match status" value="1"/>
</dbReference>
<organism evidence="13 14">
    <name type="scientific">Oenococcus sicerae</name>
    <dbReference type="NCBI Taxonomy" id="2203724"/>
    <lineage>
        <taxon>Bacteria</taxon>
        <taxon>Bacillati</taxon>
        <taxon>Bacillota</taxon>
        <taxon>Bacilli</taxon>
        <taxon>Lactobacillales</taxon>
        <taxon>Lactobacillaceae</taxon>
        <taxon>Oenococcus</taxon>
    </lineage>
</organism>
<feature type="domain" description="Helicase ATP-binding" evidence="11">
    <location>
        <begin position="299"/>
        <end position="501"/>
    </location>
</feature>
<dbReference type="Pfam" id="PF00270">
    <property type="entry name" value="DEAD"/>
    <property type="match status" value="1"/>
</dbReference>
<dbReference type="NCBIfam" id="TIGR01587">
    <property type="entry name" value="cas3_core"/>
    <property type="match status" value="1"/>
</dbReference>
<dbReference type="CDD" id="cd17930">
    <property type="entry name" value="DEXHc_cas3"/>
    <property type="match status" value="1"/>
</dbReference>
<keyword evidence="10" id="KW-0472">Membrane</keyword>
<evidence type="ECO:0000256" key="2">
    <source>
        <dbReference type="ARBA" id="ARBA00009046"/>
    </source>
</evidence>
<reference evidence="13 14" key="1">
    <citation type="journal article" date="2019" name="Syst. Appl. Microbiol.">
        <title>Oenococcus sicerae sp. nov., isolated from French cider.</title>
        <authorList>
            <person name="Cousin F.J."/>
            <person name="Le Guellec R."/>
            <person name="Chagnot C."/>
            <person name="Goux D."/>
            <person name="Dalmasso M."/>
            <person name="Laplace J.M."/>
            <person name="Cretenet M."/>
        </authorList>
    </citation>
    <scope>NUCLEOTIDE SEQUENCE [LARGE SCALE GENOMIC DNA]</scope>
    <source>
        <strain evidence="13 14">UCMA 15228</strain>
    </source>
</reference>
<feature type="domain" description="HD Cas3-type" evidence="12">
    <location>
        <begin position="17"/>
        <end position="222"/>
    </location>
</feature>
<keyword evidence="8" id="KW-0067">ATP-binding</keyword>
<protein>
    <submittedName>
        <fullName evidence="13">CRISPR-associated helicase Cas3</fullName>
    </submittedName>
</protein>
<keyword evidence="4" id="KW-0479">Metal-binding</keyword>
<evidence type="ECO:0000256" key="4">
    <source>
        <dbReference type="ARBA" id="ARBA00022723"/>
    </source>
</evidence>
<keyword evidence="14" id="KW-1185">Reference proteome</keyword>
<dbReference type="Pfam" id="PF22590">
    <property type="entry name" value="Cas3-like_C_2"/>
    <property type="match status" value="1"/>
</dbReference>
<evidence type="ECO:0000259" key="12">
    <source>
        <dbReference type="PROSITE" id="PS51643"/>
    </source>
</evidence>
<evidence type="ECO:0000259" key="11">
    <source>
        <dbReference type="PROSITE" id="PS51192"/>
    </source>
</evidence>
<dbReference type="PANTHER" id="PTHR47963:SF9">
    <property type="entry name" value="CRISPR-ASSOCIATED ENDONUCLEASE_HELICASE CAS3"/>
    <property type="match status" value="1"/>
</dbReference>
<dbReference type="SMART" id="SM00490">
    <property type="entry name" value="HELICc"/>
    <property type="match status" value="1"/>
</dbReference>
<dbReference type="InterPro" id="IPR011545">
    <property type="entry name" value="DEAD/DEAH_box_helicase_dom"/>
</dbReference>
<gene>
    <name evidence="13" type="primary">cas3</name>
    <name evidence="13" type="ORF">DLJ48_08430</name>
</gene>
<sequence length="918" mass="103203">MDRETRSLWAKKKTSDGQQQWLPLIAHLTDTAMVINLLYNHWLSENQRRILAKDSSEENARKLAKFVAFIHDIGKATPAFQLKPSYDGNRSLDHELLEQLISAGFAGMDTIKLSSPGKSPHAKAGEAILESFGVPDTVGAIVGGHHGRPLSFSPADEIQTYTANYWQSDKDKLVQDRWKRVQSQILNYSLRSAGFDEVSDIPSLDQTQAVILEGLLIMSDWLSSSEYLDNDVDKPLFPLIALDQPLESIDESVRVERAWNTWQVNDEWQPKKISMATDAYQQRWGFSARPVQRSVTKAISDMEDPGIVVVEAPMGLGKTEIALVAAEQLAYKSGSNGLFFGLPTQATSNAMFERVNTWLNFLSQTVESTLSIKLMHGKAQFNEDFQSIPNAANVDSDSSVVVNSWFSGKKSILDEFSVGTIDNLLLMALKQKHLALKHLGFSKKVVVIDEVHAYDTYMNQYLDRAIEWLGAYHVPTVILSATLPKDKRNQLVAKYFHGKYGKSIKRLGDFSSLMAGWEKNEAYPLVTILDGKELKQVSDFPGMTDQLPQRIQVQRVIDDDDKLIAHILASIEGGGVAGVIVNTVKRAQMLAKKIPDNVRILVLHSAFLAPERVKLERELQSTIGKNGDRPLKMVVIGTQVLEQSLDIDFDILYTDIAPMDLLLQRAGRLHRHQRARPSQLENPTMVLMGAQSLGKYSDANKAVYGQYLLLKTDYYLPNTLRLPTDISHLVQLVYDFEKDPSSIDGMKEAKTDFETQMKKEKAKASVFQISPPNLKNTATIHGWLDRAQMGVDTNDQQAAAAVRDINETLEIILVQDTKTGFYLLDGTKLEESMLADQAKMIAQQVVRLPTVFSYKIEKTITELEKITAKLFPMWQDNKWLRGSLVLPLDQDLSCVLLNYRLTYSQKYGLSYLEEESKK</sequence>
<dbReference type="SUPFAM" id="SSF52540">
    <property type="entry name" value="P-loop containing nucleoside triphosphate hydrolases"/>
    <property type="match status" value="1"/>
</dbReference>
<evidence type="ECO:0000256" key="1">
    <source>
        <dbReference type="ARBA" id="ARBA00006847"/>
    </source>
</evidence>
<keyword evidence="7" id="KW-0347">Helicase</keyword>